<keyword evidence="5" id="KW-1185">Reference proteome</keyword>
<feature type="signal peptide" evidence="2">
    <location>
        <begin position="1"/>
        <end position="23"/>
    </location>
</feature>
<reference evidence="4 5" key="1">
    <citation type="submission" date="2023-07" db="EMBL/GenBank/DDBJ databases">
        <title>Sorghum-associated microbial communities from plants grown in Nebraska, USA.</title>
        <authorList>
            <person name="Schachtman D."/>
        </authorList>
    </citation>
    <scope>NUCLEOTIDE SEQUENCE [LARGE SCALE GENOMIC DNA]</scope>
    <source>
        <strain evidence="4 5">DS1709</strain>
    </source>
</reference>
<evidence type="ECO:0000259" key="3">
    <source>
        <dbReference type="Pfam" id="PF18962"/>
    </source>
</evidence>
<dbReference type="EMBL" id="JAVDQS010000004">
    <property type="protein sequence ID" value="MDR6404902.1"/>
    <property type="molecule type" value="Genomic_DNA"/>
</dbReference>
<feature type="chain" id="PRO_5046747887" description="Secretion system C-terminal sorting domain-containing protein" evidence="2">
    <location>
        <begin position="24"/>
        <end position="161"/>
    </location>
</feature>
<dbReference type="NCBIfam" id="TIGR04183">
    <property type="entry name" value="Por_Secre_tail"/>
    <property type="match status" value="1"/>
</dbReference>
<sequence length="161" mass="17883">MKRTSIQCFFLILFLVPISLLKAQQAVLATGADATGGSGSVSYSVGQVAYLIKGTNREISEGVQQVYEITTLATDETLTSTEKGILLYPNPFKDYLYLDFTTNSFKGSEYQLYDAQGKLIKKDKITQSKSEFNFSSLPSAMYIIKITQNGESIKTFKIIKK</sequence>
<protein>
    <recommendedName>
        <fullName evidence="3">Secretion system C-terminal sorting domain-containing protein</fullName>
    </recommendedName>
</protein>
<organism evidence="4 5">
    <name type="scientific">Chryseobacterium geocarposphaerae</name>
    <dbReference type="NCBI Taxonomy" id="1416776"/>
    <lineage>
        <taxon>Bacteria</taxon>
        <taxon>Pseudomonadati</taxon>
        <taxon>Bacteroidota</taxon>
        <taxon>Flavobacteriia</taxon>
        <taxon>Flavobacteriales</taxon>
        <taxon>Weeksellaceae</taxon>
        <taxon>Chryseobacterium group</taxon>
        <taxon>Chryseobacterium</taxon>
    </lineage>
</organism>
<feature type="domain" description="Secretion system C-terminal sorting" evidence="3">
    <location>
        <begin position="87"/>
        <end position="156"/>
    </location>
</feature>
<evidence type="ECO:0000313" key="5">
    <source>
        <dbReference type="Proteomes" id="UP001184853"/>
    </source>
</evidence>
<evidence type="ECO:0000256" key="2">
    <source>
        <dbReference type="SAM" id="SignalP"/>
    </source>
</evidence>
<dbReference type="InterPro" id="IPR026444">
    <property type="entry name" value="Secre_tail"/>
</dbReference>
<dbReference type="Pfam" id="PF18962">
    <property type="entry name" value="Por_Secre_tail"/>
    <property type="match status" value="1"/>
</dbReference>
<dbReference type="Proteomes" id="UP001184853">
    <property type="component" value="Unassembled WGS sequence"/>
</dbReference>
<keyword evidence="1 2" id="KW-0732">Signal</keyword>
<gene>
    <name evidence="4" type="ORF">J2781_001826</name>
</gene>
<evidence type="ECO:0000313" key="4">
    <source>
        <dbReference type="EMBL" id="MDR6404902.1"/>
    </source>
</evidence>
<comment type="caution">
    <text evidence="4">The sequence shown here is derived from an EMBL/GenBank/DDBJ whole genome shotgun (WGS) entry which is preliminary data.</text>
</comment>
<accession>A0ABU1LDV1</accession>
<evidence type="ECO:0000256" key="1">
    <source>
        <dbReference type="ARBA" id="ARBA00022729"/>
    </source>
</evidence>
<proteinExistence type="predicted"/>
<name>A0ABU1LDV1_9FLAO</name>
<dbReference type="RefSeq" id="WP_115982844.1">
    <property type="nucleotide sequence ID" value="NZ_JAVDQS010000004.1"/>
</dbReference>